<dbReference type="EMBL" id="AATQ01000015">
    <property type="protein sequence ID" value="EAU46332.1"/>
    <property type="molecule type" value="Genomic_DNA"/>
</dbReference>
<accession>Q0FQB5</accession>
<dbReference type="Proteomes" id="UP000006230">
    <property type="component" value="Unassembled WGS sequence"/>
</dbReference>
<organism evidence="2 3">
    <name type="scientific">Salipiger bermudensis (strain DSM 26914 / JCM 13377 / KCTC 12554 / HTCC2601)</name>
    <name type="common">Pelagibaca bermudensis</name>
    <dbReference type="NCBI Taxonomy" id="314265"/>
    <lineage>
        <taxon>Bacteria</taxon>
        <taxon>Pseudomonadati</taxon>
        <taxon>Pseudomonadota</taxon>
        <taxon>Alphaproteobacteria</taxon>
        <taxon>Rhodobacterales</taxon>
        <taxon>Roseobacteraceae</taxon>
        <taxon>Salipiger</taxon>
    </lineage>
</organism>
<feature type="signal peptide" evidence="1">
    <location>
        <begin position="1"/>
        <end position="26"/>
    </location>
</feature>
<evidence type="ECO:0000313" key="2">
    <source>
        <dbReference type="EMBL" id="EAU46332.1"/>
    </source>
</evidence>
<comment type="caution">
    <text evidence="2">The sequence shown here is derived from an EMBL/GenBank/DDBJ whole genome shotgun (WGS) entry which is preliminary data.</text>
</comment>
<evidence type="ECO:0000313" key="3">
    <source>
        <dbReference type="Proteomes" id="UP000006230"/>
    </source>
</evidence>
<reference evidence="2 3" key="1">
    <citation type="journal article" date="2010" name="J. Bacteriol.">
        <title>Genome sequences of Pelagibaca bermudensis HTCC2601T and Maritimibacter alkaliphilus HTCC2654T, the type strains of two marine Roseobacter genera.</title>
        <authorList>
            <person name="Thrash J.C."/>
            <person name="Cho J.C."/>
            <person name="Ferriera S."/>
            <person name="Johnson J."/>
            <person name="Vergin K.L."/>
            <person name="Giovannoni S.J."/>
        </authorList>
    </citation>
    <scope>NUCLEOTIDE SEQUENCE [LARGE SCALE GENOMIC DNA]</scope>
    <source>
        <strain evidence="3">DSM 26914 / JCM 13377 / KCTC 12554 / HTCC2601</strain>
    </source>
</reference>
<dbReference type="AlphaFoldDB" id="Q0FQB5"/>
<evidence type="ECO:0000256" key="1">
    <source>
        <dbReference type="SAM" id="SignalP"/>
    </source>
</evidence>
<dbReference type="RefSeq" id="WP_007792855.1">
    <property type="nucleotide sequence ID" value="NZ_DS022276.1"/>
</dbReference>
<evidence type="ECO:0008006" key="4">
    <source>
        <dbReference type="Google" id="ProtNLM"/>
    </source>
</evidence>
<keyword evidence="3" id="KW-1185">Reference proteome</keyword>
<feature type="chain" id="PRO_5004171757" description="DUF4148 domain-containing protein" evidence="1">
    <location>
        <begin position="27"/>
        <end position="82"/>
    </location>
</feature>
<dbReference type="HOGENOM" id="CLU_2555253_0_0_5"/>
<name>Q0FQB5_SALBH</name>
<protein>
    <recommendedName>
        <fullName evidence="4">DUF4148 domain-containing protein</fullName>
    </recommendedName>
</protein>
<gene>
    <name evidence="2" type="ORF">R2601_09762</name>
</gene>
<keyword evidence="1" id="KW-0732">Signal</keyword>
<dbReference type="GeneID" id="92501938"/>
<proteinExistence type="predicted"/>
<sequence>MKRFITLTAAAITTVAALSGAASAQAYNTGDNARAALQRIAPTANVEALTNSQAIAVYQLVQDENSAADKKASVEAAVHNYQ</sequence>